<dbReference type="InterPro" id="IPR040756">
    <property type="entry name" value="Peptidase_M61_N"/>
</dbReference>
<dbReference type="Gene3D" id="2.30.42.10">
    <property type="match status" value="1"/>
</dbReference>
<evidence type="ECO:0000259" key="1">
    <source>
        <dbReference type="PROSITE" id="PS50106"/>
    </source>
</evidence>
<dbReference type="RefSeq" id="WP_276661587.1">
    <property type="nucleotide sequence ID" value="NZ_SSFD01000338.1"/>
</dbReference>
<reference evidence="2 3" key="1">
    <citation type="submission" date="2018-09" db="EMBL/GenBank/DDBJ databases">
        <title>Metagenome Assembled Genomes from an Advanced Water Purification Facility.</title>
        <authorList>
            <person name="Stamps B.W."/>
            <person name="Spear J.R."/>
        </authorList>
    </citation>
    <scope>NUCLEOTIDE SEQUENCE [LARGE SCALE GENOMIC DNA]</scope>
    <source>
        <strain evidence="2">Bin_27_1</strain>
    </source>
</reference>
<gene>
    <name evidence="2" type="ORF">E6Q80_19950</name>
</gene>
<dbReference type="Pfam" id="PF05299">
    <property type="entry name" value="Peptidase_M61"/>
    <property type="match status" value="1"/>
</dbReference>
<name>A0A5C7S711_THASP</name>
<dbReference type="InterPro" id="IPR024191">
    <property type="entry name" value="Peptidase_M61"/>
</dbReference>
<dbReference type="SUPFAM" id="SSF55486">
    <property type="entry name" value="Metalloproteases ('zincins'), catalytic domain"/>
    <property type="match status" value="1"/>
</dbReference>
<evidence type="ECO:0000313" key="3">
    <source>
        <dbReference type="Proteomes" id="UP000321192"/>
    </source>
</evidence>
<dbReference type="AlphaFoldDB" id="A0A5C7S711"/>
<dbReference type="Gene3D" id="2.60.40.3650">
    <property type="match status" value="1"/>
</dbReference>
<dbReference type="SMART" id="SM00228">
    <property type="entry name" value="PDZ"/>
    <property type="match status" value="1"/>
</dbReference>
<organism evidence="2 3">
    <name type="scientific">Thauera aminoaromatica</name>
    <dbReference type="NCBI Taxonomy" id="164330"/>
    <lineage>
        <taxon>Bacteria</taxon>
        <taxon>Pseudomonadati</taxon>
        <taxon>Pseudomonadota</taxon>
        <taxon>Betaproteobacteria</taxon>
        <taxon>Rhodocyclales</taxon>
        <taxon>Zoogloeaceae</taxon>
        <taxon>Thauera</taxon>
    </lineage>
</organism>
<dbReference type="SUPFAM" id="SSF50156">
    <property type="entry name" value="PDZ domain-like"/>
    <property type="match status" value="1"/>
</dbReference>
<proteinExistence type="predicted"/>
<evidence type="ECO:0000313" key="2">
    <source>
        <dbReference type="EMBL" id="TXH79668.1"/>
    </source>
</evidence>
<accession>A0A5C7S711</accession>
<dbReference type="InterPro" id="IPR007963">
    <property type="entry name" value="Peptidase_M61_catalytic"/>
</dbReference>
<dbReference type="Pfam" id="PF13180">
    <property type="entry name" value="PDZ_2"/>
    <property type="match status" value="1"/>
</dbReference>
<sequence length="615" mass="66929">MSARSTRLSAAASALHDRPPPAVEYRIRPANPGAHLFEVSCTVAEPDPAGQVFSLPAWIPGSYMIREFARNIVRLRAEADGEPCALEKLDKHTWRAAAVPGARVLSVHYEVYAWDLSVRTAHLDTTHGFFNGTSVFLAVAGRTEAPCVVTIERPEGDCGRDWKLVTALPPEHGRPGQACRFGRFRAADYDELIDHPVEMGRFTLARFEAAGVPHDIALTGRHDCDLERLCADLRRICEWQIALFGTPAPVDYYAFLTMVVGEGYGGLEHRASTALICSRAELPWKGMEGLPDGYKSFLGLCSHEYFHTWNVKRIKPVAFTPYDLARENHTRLLWAFEGFTSYYDDLALVRSGVIGIDDYLGLLGKTIANVLRGSGRLKQSVAESSFDAWTKYYRQDENAPNAIVSYYAKGALIALALDLQLRAGSEGAASLDDVMRLLWRRHGLTGVGVPEDGIFAAVRDAGGERLGARLAKWLQKAVDGCEDLPLARLLRPFGVSLRAEAAGTAPVLGMKLGGGSGEAKVANVYDDGPAQAAGVSAGDVLIALDGLRISSAKGLEDLLARRGAGDEVELHLFRRDELMSFRAVLAAPPAERQELKLAPRADSAAAKLRRGWLGG</sequence>
<dbReference type="InterPro" id="IPR036034">
    <property type="entry name" value="PDZ_sf"/>
</dbReference>
<feature type="domain" description="PDZ" evidence="1">
    <location>
        <begin position="494"/>
        <end position="576"/>
    </location>
</feature>
<dbReference type="Proteomes" id="UP000321192">
    <property type="component" value="Unassembled WGS sequence"/>
</dbReference>
<comment type="caution">
    <text evidence="2">The sequence shown here is derived from an EMBL/GenBank/DDBJ whole genome shotgun (WGS) entry which is preliminary data.</text>
</comment>
<dbReference type="InterPro" id="IPR001478">
    <property type="entry name" value="PDZ"/>
</dbReference>
<dbReference type="PIRSF" id="PIRSF016493">
    <property type="entry name" value="Glycyl_aminpptds"/>
    <property type="match status" value="1"/>
</dbReference>
<dbReference type="Pfam" id="PF17899">
    <property type="entry name" value="Peptidase_M61_N"/>
    <property type="match status" value="1"/>
</dbReference>
<protein>
    <submittedName>
        <fullName evidence="2">M61 family peptidase</fullName>
    </submittedName>
</protein>
<dbReference type="PROSITE" id="PS50106">
    <property type="entry name" value="PDZ"/>
    <property type="match status" value="1"/>
</dbReference>
<dbReference type="EMBL" id="SSFD01000338">
    <property type="protein sequence ID" value="TXH79668.1"/>
    <property type="molecule type" value="Genomic_DNA"/>
</dbReference>
<dbReference type="Gene3D" id="1.10.390.10">
    <property type="entry name" value="Neutral Protease Domain 2"/>
    <property type="match status" value="1"/>
</dbReference>
<dbReference type="InterPro" id="IPR027268">
    <property type="entry name" value="Peptidase_M4/M1_CTD_sf"/>
</dbReference>